<sequence>MGRKLAVGAVVFGGITLLGLPLGVLWWLLAPRPEATVTSQGLARYPLSQSWFAVDGWYSVVMLAAGLAVGYTCYLLQQRASQRHGLDLRLPALIGVVTGTLAGSCVAWGVGAGLDLRAADAALLLARPGDVVRTGLTLRSYSALLLWSFSAVLQYGLFEALTLWQEERADPGDGS</sequence>
<proteinExistence type="predicted"/>
<evidence type="ECO:0000256" key="1">
    <source>
        <dbReference type="SAM" id="Phobius"/>
    </source>
</evidence>
<evidence type="ECO:0000313" key="2">
    <source>
        <dbReference type="EMBL" id="KUP98508.1"/>
    </source>
</evidence>
<dbReference type="RefSeq" id="WP_068757178.1">
    <property type="nucleotide sequence ID" value="NZ_KQ950183.1"/>
</dbReference>
<evidence type="ECO:0000313" key="3">
    <source>
        <dbReference type="Proteomes" id="UP000074382"/>
    </source>
</evidence>
<feature type="transmembrane region" description="Helical" evidence="1">
    <location>
        <begin position="7"/>
        <end position="29"/>
    </location>
</feature>
<dbReference type="OrthoDB" id="3431348at2"/>
<dbReference type="EMBL" id="LGEM01000006">
    <property type="protein sequence ID" value="KUP98508.1"/>
    <property type="molecule type" value="Genomic_DNA"/>
</dbReference>
<keyword evidence="1" id="KW-1133">Transmembrane helix</keyword>
<dbReference type="AlphaFoldDB" id="A0A147KMP3"/>
<comment type="caution">
    <text evidence="2">The sequence shown here is derived from an EMBL/GenBank/DDBJ whole genome shotgun (WGS) entry which is preliminary data.</text>
</comment>
<gene>
    <name evidence="2" type="ORF">AC529_00740</name>
</gene>
<name>A0A147KMP3_THECS</name>
<organism evidence="2 3">
    <name type="scientific">Thermobifida cellulosilytica TB100</name>
    <dbReference type="NCBI Taxonomy" id="665004"/>
    <lineage>
        <taxon>Bacteria</taxon>
        <taxon>Bacillati</taxon>
        <taxon>Actinomycetota</taxon>
        <taxon>Actinomycetes</taxon>
        <taxon>Streptosporangiales</taxon>
        <taxon>Nocardiopsidaceae</taxon>
        <taxon>Thermobifida</taxon>
    </lineage>
</organism>
<evidence type="ECO:0008006" key="4">
    <source>
        <dbReference type="Google" id="ProtNLM"/>
    </source>
</evidence>
<keyword evidence="3" id="KW-1185">Reference proteome</keyword>
<feature type="transmembrane region" description="Helical" evidence="1">
    <location>
        <begin position="88"/>
        <end position="110"/>
    </location>
</feature>
<reference evidence="3" key="1">
    <citation type="journal article" date="2017" name="Acta Aliment.">
        <title>Plant polysaccharide degrading enzyme system of Thermpbifida cellulosilytica TB100 revealed by de novo genome project data.</title>
        <authorList>
            <person name="Toth A."/>
            <person name="Baka E."/>
            <person name="Luzics S."/>
            <person name="Bata-Vidacs I."/>
            <person name="Nagy I."/>
            <person name="Balint B."/>
            <person name="Herceg R."/>
            <person name="Olasz F."/>
            <person name="Wilk T."/>
            <person name="Nagy T."/>
            <person name="Kriszt B."/>
            <person name="Nagy I."/>
            <person name="Kukolya J."/>
        </authorList>
    </citation>
    <scope>NUCLEOTIDE SEQUENCE [LARGE SCALE GENOMIC DNA]</scope>
    <source>
        <strain evidence="3">TB100</strain>
    </source>
</reference>
<dbReference type="Proteomes" id="UP000074382">
    <property type="component" value="Unassembled WGS sequence"/>
</dbReference>
<accession>A0A147KMP3</accession>
<keyword evidence="1" id="KW-0472">Membrane</keyword>
<keyword evidence="1" id="KW-0812">Transmembrane</keyword>
<dbReference type="STRING" id="665004.AC529_00740"/>
<protein>
    <recommendedName>
        <fullName evidence="4">DUF2567 domain-containing protein</fullName>
    </recommendedName>
</protein>
<feature type="transmembrane region" description="Helical" evidence="1">
    <location>
        <begin position="56"/>
        <end position="76"/>
    </location>
</feature>
<dbReference type="PATRIC" id="fig|665004.4.peg.2964"/>